<dbReference type="Proteomes" id="UP000070516">
    <property type="component" value="Chromosome"/>
</dbReference>
<dbReference type="KEGG" id="pazo:AYR47_27820"/>
<reference evidence="1 2" key="1">
    <citation type="submission" date="2016-02" db="EMBL/GenBank/DDBJ databases">
        <title>Complete genome sequence of Pseudomonas azotoformans S4.</title>
        <authorList>
            <person name="Fang Y."/>
            <person name="Wu L."/>
            <person name="Feng G."/>
        </authorList>
    </citation>
    <scope>NUCLEOTIDE SEQUENCE [LARGE SCALE GENOMIC DNA]</scope>
    <source>
        <strain evidence="1 2">S4</strain>
    </source>
</reference>
<sequence length="137" mass="16404">MPFPLQHALIVFYISCNIRQLTIRSDSRIIFCPITLIIKKRLLITMSKTRIILYIENRIQMISNRPVTRKTNPITTITRYMIFDLRQRYITKTYHRNMDGGTLLLKLYSLLTILYTKSIYQNPFERLTTISKMNKRI</sequence>
<name>A0A127I501_PSEAZ</name>
<evidence type="ECO:0000313" key="1">
    <source>
        <dbReference type="EMBL" id="AMN81879.1"/>
    </source>
</evidence>
<evidence type="ECO:0000313" key="2">
    <source>
        <dbReference type="Proteomes" id="UP000070516"/>
    </source>
</evidence>
<dbReference type="AlphaFoldDB" id="A0A127I501"/>
<organism evidence="1 2">
    <name type="scientific">Pseudomonas azotoformans</name>
    <dbReference type="NCBI Taxonomy" id="47878"/>
    <lineage>
        <taxon>Bacteria</taxon>
        <taxon>Pseudomonadati</taxon>
        <taxon>Pseudomonadota</taxon>
        <taxon>Gammaproteobacteria</taxon>
        <taxon>Pseudomonadales</taxon>
        <taxon>Pseudomonadaceae</taxon>
        <taxon>Pseudomonas</taxon>
    </lineage>
</organism>
<proteinExistence type="predicted"/>
<gene>
    <name evidence="1" type="ORF">AYR47_27820</name>
</gene>
<accession>A0A127I501</accession>
<dbReference type="EMBL" id="CP014546">
    <property type="protein sequence ID" value="AMN81879.1"/>
    <property type="molecule type" value="Genomic_DNA"/>
</dbReference>
<protein>
    <submittedName>
        <fullName evidence="1">Uncharacterized protein</fullName>
    </submittedName>
</protein>